<dbReference type="AlphaFoldDB" id="A0A1S3XAQ7"/>
<dbReference type="InterPro" id="IPR013103">
    <property type="entry name" value="RVT_2"/>
</dbReference>
<dbReference type="PaxDb" id="4097-A0A1S3XAQ7"/>
<protein>
    <submittedName>
        <fullName evidence="2">Uncharacterized mitochondrial protein AtMg00810-like</fullName>
    </submittedName>
</protein>
<dbReference type="KEGG" id="nta:107763081"/>
<sequence length="372" mass="42573">MNPAWQAAMAQEFEALHTNNTWNLVPLPAGKRAIRCKWVYKIKHKSDKSVERFKARLVVKGYTQQAGIDYTETFSPVVKMTTVRGLIAIAIKKGWQLFQLDVNNAFIHGDLREEVYMDVPPDLASRQLYEKLAEALCSRGYVHSMLDYFLFYKKAGASVIFVAMYVDDVIITGSQLDEIESLKGFLHETFKIKDLGRLNYFLGLEVLYKHDGVLISQRKFTMDLLKEYNCLQYSPMSSPLDLPIKLKVDEGTLLPDPTYYRKLIGKLNFLTNTRLDIAYNAQHLSQFMQSPRDTHLKATFHVLRYLKGDPNLGIFLSNSDDYRVRAFCDSDWGTCPKSRKSVSGYIVLFGDNPISWKSKKQSTIALSSIEAE</sequence>
<feature type="domain" description="Reverse transcriptase Ty1/copia-type" evidence="1">
    <location>
        <begin position="124"/>
        <end position="239"/>
    </location>
</feature>
<evidence type="ECO:0000313" key="2">
    <source>
        <dbReference type="RefSeq" id="XP_016436991.1"/>
    </source>
</evidence>
<name>A0A1S3XAQ7_TOBAC</name>
<dbReference type="InterPro" id="IPR043502">
    <property type="entry name" value="DNA/RNA_pol_sf"/>
</dbReference>
<dbReference type="STRING" id="4097.A0A1S3XAQ7"/>
<dbReference type="CDD" id="cd09272">
    <property type="entry name" value="RNase_HI_RT_Ty1"/>
    <property type="match status" value="1"/>
</dbReference>
<accession>A0A1S3XAQ7</accession>
<dbReference type="OMA" id="EFNAYSK"/>
<dbReference type="OrthoDB" id="849654at2759"/>
<evidence type="ECO:0000259" key="1">
    <source>
        <dbReference type="Pfam" id="PF07727"/>
    </source>
</evidence>
<dbReference type="Pfam" id="PF07727">
    <property type="entry name" value="RVT_2"/>
    <property type="match status" value="2"/>
</dbReference>
<dbReference type="PANTHER" id="PTHR11439:SF505">
    <property type="entry name" value="REVERSE TRANSCRIPTASE TY1_COPIA-TYPE DOMAIN-CONTAINING PROTEIN"/>
    <property type="match status" value="1"/>
</dbReference>
<reference evidence="2" key="1">
    <citation type="submission" date="2025-08" db="UniProtKB">
        <authorList>
            <consortium name="RefSeq"/>
        </authorList>
    </citation>
    <scope>IDENTIFICATION</scope>
</reference>
<organism evidence="2">
    <name type="scientific">Nicotiana tabacum</name>
    <name type="common">Common tobacco</name>
    <dbReference type="NCBI Taxonomy" id="4097"/>
    <lineage>
        <taxon>Eukaryota</taxon>
        <taxon>Viridiplantae</taxon>
        <taxon>Streptophyta</taxon>
        <taxon>Embryophyta</taxon>
        <taxon>Tracheophyta</taxon>
        <taxon>Spermatophyta</taxon>
        <taxon>Magnoliopsida</taxon>
        <taxon>eudicotyledons</taxon>
        <taxon>Gunneridae</taxon>
        <taxon>Pentapetalae</taxon>
        <taxon>asterids</taxon>
        <taxon>lamiids</taxon>
        <taxon>Solanales</taxon>
        <taxon>Solanaceae</taxon>
        <taxon>Nicotianoideae</taxon>
        <taxon>Nicotianeae</taxon>
        <taxon>Nicotiana</taxon>
    </lineage>
</organism>
<dbReference type="RefSeq" id="XP_016436991.1">
    <property type="nucleotide sequence ID" value="XM_016581505.1"/>
</dbReference>
<gene>
    <name evidence="2" type="primary">LOC107763081</name>
</gene>
<proteinExistence type="predicted"/>
<feature type="domain" description="Reverse transcriptase Ty1/copia-type" evidence="1">
    <location>
        <begin position="19"/>
        <end position="122"/>
    </location>
</feature>
<dbReference type="SUPFAM" id="SSF56672">
    <property type="entry name" value="DNA/RNA polymerases"/>
    <property type="match status" value="1"/>
</dbReference>
<dbReference type="PANTHER" id="PTHR11439">
    <property type="entry name" value="GAG-POL-RELATED RETROTRANSPOSON"/>
    <property type="match status" value="1"/>
</dbReference>